<reference evidence="3 4" key="1">
    <citation type="submission" date="2020-07" db="EMBL/GenBank/DDBJ databases">
        <title>Genomic Encyclopedia of Type Strains, Phase IV (KMG-IV): sequencing the most valuable type-strain genomes for metagenomic binning, comparative biology and taxonomic classification.</title>
        <authorList>
            <person name="Goeker M."/>
        </authorList>
    </citation>
    <scope>NUCLEOTIDE SEQUENCE [LARGE SCALE GENOMIC DNA]</scope>
    <source>
        <strain evidence="3 4">DSM 29043</strain>
    </source>
</reference>
<evidence type="ECO:0000313" key="3">
    <source>
        <dbReference type="EMBL" id="NYH96074.1"/>
    </source>
</evidence>
<accession>A0A7Y9XWV1</accession>
<evidence type="ECO:0000313" key="4">
    <source>
        <dbReference type="Proteomes" id="UP000522081"/>
    </source>
</evidence>
<feature type="region of interest" description="Disordered" evidence="1">
    <location>
        <begin position="326"/>
        <end position="357"/>
    </location>
</feature>
<feature type="compositionally biased region" description="Acidic residues" evidence="1">
    <location>
        <begin position="237"/>
        <end position="246"/>
    </location>
</feature>
<name>A0A7Y9XWV1_9SPHN</name>
<dbReference type="PANTHER" id="PTHR37951">
    <property type="entry name" value="CYTOPLASMIC PROTEIN-RELATED"/>
    <property type="match status" value="1"/>
</dbReference>
<feature type="domain" description="ImpA N-terminal" evidence="2">
    <location>
        <begin position="10"/>
        <end position="125"/>
    </location>
</feature>
<dbReference type="RefSeq" id="WP_179407922.1">
    <property type="nucleotide sequence ID" value="NZ_BMGF01000004.1"/>
</dbReference>
<dbReference type="PANTHER" id="PTHR37951:SF1">
    <property type="entry name" value="TYPE VI SECRETION SYSTEM COMPONENT TSSA1"/>
    <property type="match status" value="1"/>
</dbReference>
<feature type="compositionally biased region" description="Low complexity" evidence="1">
    <location>
        <begin position="342"/>
        <end position="357"/>
    </location>
</feature>
<gene>
    <name evidence="3" type="ORF">FHS75_002406</name>
</gene>
<dbReference type="EMBL" id="JACBZF010000004">
    <property type="protein sequence ID" value="NYH96074.1"/>
    <property type="molecule type" value="Genomic_DNA"/>
</dbReference>
<protein>
    <submittedName>
        <fullName evidence="3">Type VI secretion system protein ImpA</fullName>
    </submittedName>
</protein>
<organism evidence="3 4">
    <name type="scientific">Novosphingobium marinum</name>
    <dbReference type="NCBI Taxonomy" id="1514948"/>
    <lineage>
        <taxon>Bacteria</taxon>
        <taxon>Pseudomonadati</taxon>
        <taxon>Pseudomonadota</taxon>
        <taxon>Alphaproteobacteria</taxon>
        <taxon>Sphingomonadales</taxon>
        <taxon>Sphingomonadaceae</taxon>
        <taxon>Novosphingobium</taxon>
    </lineage>
</organism>
<dbReference type="InterPro" id="IPR017740">
    <property type="entry name" value="TssA-like"/>
</dbReference>
<dbReference type="Pfam" id="PF06812">
    <property type="entry name" value="ImpA_N"/>
    <property type="match status" value="1"/>
</dbReference>
<evidence type="ECO:0000256" key="1">
    <source>
        <dbReference type="SAM" id="MobiDB-lite"/>
    </source>
</evidence>
<proteinExistence type="predicted"/>
<dbReference type="InterPro" id="IPR010657">
    <property type="entry name" value="ImpA_N"/>
</dbReference>
<comment type="caution">
    <text evidence="3">The sequence shown here is derived from an EMBL/GenBank/DDBJ whole genome shotgun (WGS) entry which is preliminary data.</text>
</comment>
<dbReference type="AlphaFoldDB" id="A0A7Y9XWV1"/>
<feature type="region of interest" description="Disordered" evidence="1">
    <location>
        <begin position="233"/>
        <end position="271"/>
    </location>
</feature>
<keyword evidence="4" id="KW-1185">Reference proteome</keyword>
<sequence length="357" mass="38573">MAIDIGALVAPLSEEEPSGPDLYADPVRQQIEAAFERSISADSVGGDDIDWGETVKLILAQAEQTRDLWLATYLMRAAAQQQKFETLCDAADWLAALSSERWADVHPQLDEVGFIGRKAPCESLTRIGEFLGPLREVPLIAHERLGSFSGSDFERFVDEGAGADGFGQFRALVEATPVEELQNILVQVDRLVDAIQRTDQIFTENAEGDSATNFEPTYQALDKIRRAVKANLPPEATGEEPDDPVESDGPVESGDGAATAPKGAGFSGGINNRNDVARAIDAICAYYEKYEPGSPVPLVLRRARDWISLDFMAVLEDIAPGSLSEAGSVLKSQRVRENNSYDSGSSSDSDSSSSDGW</sequence>
<evidence type="ECO:0000259" key="2">
    <source>
        <dbReference type="Pfam" id="PF06812"/>
    </source>
</evidence>
<dbReference type="Proteomes" id="UP000522081">
    <property type="component" value="Unassembled WGS sequence"/>
</dbReference>